<accession>A0A7J7LTY4</accession>
<dbReference type="GO" id="GO:0005524">
    <property type="term" value="F:ATP binding"/>
    <property type="evidence" value="ECO:0007669"/>
    <property type="project" value="InterPro"/>
</dbReference>
<dbReference type="PANTHER" id="PTHR45621">
    <property type="entry name" value="OS01G0588500 PROTEIN-RELATED"/>
    <property type="match status" value="1"/>
</dbReference>
<evidence type="ECO:0000259" key="1">
    <source>
        <dbReference type="PROSITE" id="PS50011"/>
    </source>
</evidence>
<gene>
    <name evidence="2" type="ORF">GIB67_033363</name>
</gene>
<dbReference type="InterPro" id="IPR011009">
    <property type="entry name" value="Kinase-like_dom_sf"/>
</dbReference>
<dbReference type="EMBL" id="JACGCM010002017">
    <property type="protein sequence ID" value="KAF6146004.1"/>
    <property type="molecule type" value="Genomic_DNA"/>
</dbReference>
<dbReference type="SUPFAM" id="SSF56112">
    <property type="entry name" value="Protein kinase-like (PK-like)"/>
    <property type="match status" value="1"/>
</dbReference>
<sequence length="281" mass="31172">MQRGGGNRDDFFGDPFRVFGGGVFDDHSILDFIPRVKEGTPHICLNRLNQTPSSPITALNSESRKSYKRIILVYDVSIKNNIKVQEAADCLVFNSKLILCFAGGPQHLSWSIRIKVSIDAAKGVSFLHNAESQVIYRDFKATNILLDADFNPKVSDFGLDKAGPTGDKTHVSIQVMDMQHYATPEYVATEVITMDAFGWKGISVDEICIDCRCDEFVVGIPGPEDKPKVVVPIRKLVLKADKSLQLFFECMSDSGGKSALEVSWCFEVMEFLELPKAVLQG</sequence>
<evidence type="ECO:0000313" key="3">
    <source>
        <dbReference type="Proteomes" id="UP000541444"/>
    </source>
</evidence>
<dbReference type="Gene3D" id="1.10.510.10">
    <property type="entry name" value="Transferase(Phosphotransferase) domain 1"/>
    <property type="match status" value="1"/>
</dbReference>
<dbReference type="AlphaFoldDB" id="A0A7J7LTY4"/>
<proteinExistence type="predicted"/>
<reference evidence="2 3" key="1">
    <citation type="journal article" date="2020" name="IScience">
        <title>Genome Sequencing of the Endangered Kingdonia uniflora (Circaeasteraceae, Ranunculales) Reveals Potential Mechanisms of Evolutionary Specialization.</title>
        <authorList>
            <person name="Sun Y."/>
            <person name="Deng T."/>
            <person name="Zhang A."/>
            <person name="Moore M.J."/>
            <person name="Landis J.B."/>
            <person name="Lin N."/>
            <person name="Zhang H."/>
            <person name="Zhang X."/>
            <person name="Huang J."/>
            <person name="Zhang X."/>
            <person name="Sun H."/>
            <person name="Wang H."/>
        </authorList>
    </citation>
    <scope>NUCLEOTIDE SEQUENCE [LARGE SCALE GENOMIC DNA]</scope>
    <source>
        <strain evidence="2">TB1705</strain>
        <tissue evidence="2">Leaf</tissue>
    </source>
</reference>
<dbReference type="PROSITE" id="PS50011">
    <property type="entry name" value="PROTEIN_KINASE_DOM"/>
    <property type="match status" value="1"/>
</dbReference>
<dbReference type="PROSITE" id="PS00108">
    <property type="entry name" value="PROTEIN_KINASE_ST"/>
    <property type="match status" value="1"/>
</dbReference>
<dbReference type="Proteomes" id="UP000541444">
    <property type="component" value="Unassembled WGS sequence"/>
</dbReference>
<name>A0A7J7LTY4_9MAGN</name>
<evidence type="ECO:0000313" key="2">
    <source>
        <dbReference type="EMBL" id="KAF6146004.1"/>
    </source>
</evidence>
<dbReference type="InterPro" id="IPR000719">
    <property type="entry name" value="Prot_kinase_dom"/>
</dbReference>
<dbReference type="Pfam" id="PF00069">
    <property type="entry name" value="Pkinase"/>
    <property type="match status" value="1"/>
</dbReference>
<keyword evidence="3" id="KW-1185">Reference proteome</keyword>
<protein>
    <recommendedName>
        <fullName evidence="1">Protein kinase domain-containing protein</fullName>
    </recommendedName>
</protein>
<dbReference type="OrthoDB" id="2015071at2759"/>
<dbReference type="InterPro" id="IPR008271">
    <property type="entry name" value="Ser/Thr_kinase_AS"/>
</dbReference>
<comment type="caution">
    <text evidence="2">The sequence shown here is derived from an EMBL/GenBank/DDBJ whole genome shotgun (WGS) entry which is preliminary data.</text>
</comment>
<organism evidence="2 3">
    <name type="scientific">Kingdonia uniflora</name>
    <dbReference type="NCBI Taxonomy" id="39325"/>
    <lineage>
        <taxon>Eukaryota</taxon>
        <taxon>Viridiplantae</taxon>
        <taxon>Streptophyta</taxon>
        <taxon>Embryophyta</taxon>
        <taxon>Tracheophyta</taxon>
        <taxon>Spermatophyta</taxon>
        <taxon>Magnoliopsida</taxon>
        <taxon>Ranunculales</taxon>
        <taxon>Circaeasteraceae</taxon>
        <taxon>Kingdonia</taxon>
    </lineage>
</organism>
<feature type="domain" description="Protein kinase" evidence="1">
    <location>
        <begin position="1"/>
        <end position="281"/>
    </location>
</feature>
<dbReference type="GO" id="GO:0004672">
    <property type="term" value="F:protein kinase activity"/>
    <property type="evidence" value="ECO:0007669"/>
    <property type="project" value="InterPro"/>
</dbReference>
<dbReference type="InterPro" id="IPR050823">
    <property type="entry name" value="Plant_Ser_Thr_Prot_Kinase"/>
</dbReference>